<dbReference type="VEuPathDB" id="TriTrypDB:LmxM.34.1350"/>
<dbReference type="GO" id="GO:0051539">
    <property type="term" value="F:4 iron, 4 sulfur cluster binding"/>
    <property type="evidence" value="ECO:0007669"/>
    <property type="project" value="TreeGrafter"/>
</dbReference>
<dbReference type="PANTHER" id="PTHR43011:SF1">
    <property type="entry name" value="IRON-SULFUR CLUSTER ASSEMBLY 2 HOMOLOG, MITOCHONDRIAL"/>
    <property type="match status" value="1"/>
</dbReference>
<reference evidence="3 4" key="1">
    <citation type="journal article" date="2011" name="Genome Res.">
        <title>Chromosome and gene copy number variation allow major structural change between species and strains of Leishmania.</title>
        <authorList>
            <person name="Rogers M.B."/>
            <person name="Hilley J.D."/>
            <person name="Dickens N.J."/>
            <person name="Wilkes J."/>
            <person name="Bates P.A."/>
            <person name="Depledge D.P."/>
            <person name="Harris D."/>
            <person name="Her Y."/>
            <person name="Herzyk P."/>
            <person name="Imamura H."/>
            <person name="Otto T.D."/>
            <person name="Sanders M."/>
            <person name="Seeger K."/>
            <person name="Dujardin J.C."/>
            <person name="Berriman M."/>
            <person name="Smith D.F."/>
            <person name="Hertz-Fowler C."/>
            <person name="Mottram J.C."/>
        </authorList>
    </citation>
    <scope>NUCLEOTIDE SEQUENCE [LARGE SCALE GENOMIC DNA]</scope>
    <source>
        <strain evidence="3 4">MHOM/GT/2001/U1103</strain>
    </source>
</reference>
<dbReference type="FunFam" id="2.60.300.12:FF:000013">
    <property type="entry name" value="Iron-sulfur assembly protein 2"/>
    <property type="match status" value="1"/>
</dbReference>
<gene>
    <name evidence="3" type="ORF">LMXM_34_1350</name>
</gene>
<dbReference type="EMBL" id="FR799587">
    <property type="protein sequence ID" value="CBZ30684.1"/>
    <property type="molecule type" value="Genomic_DNA"/>
</dbReference>
<dbReference type="PANTHER" id="PTHR43011">
    <property type="entry name" value="IRON-SULFUR CLUSTER ASSEMBLY 2 HOMOLOG, MITOCHONDRIAL"/>
    <property type="match status" value="1"/>
</dbReference>
<dbReference type="GeneID" id="13450847"/>
<dbReference type="RefSeq" id="XP_003879130.1">
    <property type="nucleotide sequence ID" value="XM_003879081.1"/>
</dbReference>
<dbReference type="PhylomeDB" id="E9B613"/>
<organism evidence="3 4">
    <name type="scientific">Leishmania mexicana (strain MHOM/GT/2001/U1103)</name>
    <dbReference type="NCBI Taxonomy" id="929439"/>
    <lineage>
        <taxon>Eukaryota</taxon>
        <taxon>Discoba</taxon>
        <taxon>Euglenozoa</taxon>
        <taxon>Kinetoplastea</taxon>
        <taxon>Metakinetoplastina</taxon>
        <taxon>Trypanosomatida</taxon>
        <taxon>Trypanosomatidae</taxon>
        <taxon>Leishmaniinae</taxon>
        <taxon>Leishmania</taxon>
    </lineage>
</organism>
<keyword evidence="4" id="KW-1185">Reference proteome</keyword>
<comment type="similarity">
    <text evidence="1">Belongs to the HesB/IscA family.</text>
</comment>
<accession>E9B613</accession>
<feature type="region of interest" description="Disordered" evidence="2">
    <location>
        <begin position="170"/>
        <end position="221"/>
    </location>
</feature>
<evidence type="ECO:0000313" key="3">
    <source>
        <dbReference type="EMBL" id="CBZ30684.1"/>
    </source>
</evidence>
<dbReference type="GO" id="GO:0016226">
    <property type="term" value="P:iron-sulfur cluster assembly"/>
    <property type="evidence" value="ECO:0007669"/>
    <property type="project" value="TreeGrafter"/>
</dbReference>
<dbReference type="Proteomes" id="UP000007259">
    <property type="component" value="Chromosome 34"/>
</dbReference>
<proteinExistence type="inferred from homology"/>
<dbReference type="AlphaFoldDB" id="E9B613"/>
<dbReference type="Gene3D" id="2.60.300.12">
    <property type="entry name" value="HesB-like domain"/>
    <property type="match status" value="1"/>
</dbReference>
<feature type="compositionally biased region" description="Basic residues" evidence="2">
    <location>
        <begin position="211"/>
        <end position="221"/>
    </location>
</feature>
<dbReference type="KEGG" id="lmi:LMXM_34_1350"/>
<dbReference type="SUPFAM" id="SSF89360">
    <property type="entry name" value="HesB-like domain"/>
    <property type="match status" value="1"/>
</dbReference>
<dbReference type="GO" id="GO:0005739">
    <property type="term" value="C:mitochondrion"/>
    <property type="evidence" value="ECO:0007669"/>
    <property type="project" value="TreeGrafter"/>
</dbReference>
<dbReference type="GO" id="GO:0005506">
    <property type="term" value="F:iron ion binding"/>
    <property type="evidence" value="ECO:0007669"/>
    <property type="project" value="TreeGrafter"/>
</dbReference>
<name>E9B613_LEIMU</name>
<feature type="compositionally biased region" description="Low complexity" evidence="2">
    <location>
        <begin position="195"/>
        <end position="205"/>
    </location>
</feature>
<dbReference type="OrthoDB" id="1938621at2759"/>
<dbReference type="GO" id="GO:0051537">
    <property type="term" value="F:2 iron, 2 sulfur cluster binding"/>
    <property type="evidence" value="ECO:0007669"/>
    <property type="project" value="TreeGrafter"/>
</dbReference>
<dbReference type="InterPro" id="IPR035903">
    <property type="entry name" value="HesB-like_dom_sf"/>
</dbReference>
<evidence type="ECO:0000256" key="1">
    <source>
        <dbReference type="ARBA" id="ARBA00006718"/>
    </source>
</evidence>
<protein>
    <recommendedName>
        <fullName evidence="5">FeS cluster biogenesis domain-containing protein</fullName>
    </recommendedName>
</protein>
<evidence type="ECO:0008006" key="5">
    <source>
        <dbReference type="Google" id="ProtNLM"/>
    </source>
</evidence>
<dbReference type="OMA" id="QSCACAM"/>
<evidence type="ECO:0000256" key="2">
    <source>
        <dbReference type="SAM" id="MobiDB-lite"/>
    </source>
</evidence>
<sequence>MLRLSLCRWCTAVASGSSTSTAHGSPPATTLPDFYGKSFSVSPRAWAQITRKNSEEGFTNDARYLRLAIDSGGCHGYVYKFSFEKNEEFDREGDVAIAEVNAVSPSDEAFTGAQPSPRVVVDTLSASKLENATLDYHSELKGSAFVVVGNELVDESCACAMSFSIRKRTRPSASSSSSSQGAYSEDGGRRGGSGAAALPGGSSLATNARPIPRRSPTRATS</sequence>
<evidence type="ECO:0000313" key="4">
    <source>
        <dbReference type="Proteomes" id="UP000007259"/>
    </source>
</evidence>